<dbReference type="EMBL" id="JACSQJ010000001">
    <property type="protein sequence ID" value="MBD7986440.1"/>
    <property type="molecule type" value="Genomic_DNA"/>
</dbReference>
<dbReference type="Proteomes" id="UP000647183">
    <property type="component" value="Unassembled WGS sequence"/>
</dbReference>
<reference evidence="1 2" key="1">
    <citation type="submission" date="2020-08" db="EMBL/GenBank/DDBJ databases">
        <title>A Genomic Blueprint of the Chicken Gut Microbiome.</title>
        <authorList>
            <person name="Gilroy R."/>
            <person name="Ravi A."/>
            <person name="Getino M."/>
            <person name="Pursley I."/>
            <person name="Horton D.L."/>
            <person name="Alikhan N.-F."/>
            <person name="Baker D."/>
            <person name="Gharbi K."/>
            <person name="Hall N."/>
            <person name="Watson M."/>
            <person name="Adriaenssens E.M."/>
            <person name="Foster-Nyarko E."/>
            <person name="Jarju S."/>
            <person name="Secka A."/>
            <person name="Antonio M."/>
            <person name="Oren A."/>
            <person name="Chaudhuri R."/>
            <person name="La Ragione R.M."/>
            <person name="Hildebrand F."/>
            <person name="Pallen M.J."/>
        </authorList>
    </citation>
    <scope>NUCLEOTIDE SEQUENCE [LARGE SCALE GENOMIC DNA]</scope>
    <source>
        <strain evidence="1 2">Sa2BVA3</strain>
    </source>
</reference>
<evidence type="ECO:0000313" key="2">
    <source>
        <dbReference type="Proteomes" id="UP000647183"/>
    </source>
</evidence>
<dbReference type="RefSeq" id="WP_191727737.1">
    <property type="nucleotide sequence ID" value="NZ_JACSQJ010000001.1"/>
</dbReference>
<keyword evidence="2" id="KW-1185">Reference proteome</keyword>
<organism evidence="1 2">
    <name type="scientific">Luteimonas colneyensis</name>
    <dbReference type="NCBI Taxonomy" id="2762230"/>
    <lineage>
        <taxon>Bacteria</taxon>
        <taxon>Pseudomonadati</taxon>
        <taxon>Pseudomonadota</taxon>
        <taxon>Gammaproteobacteria</taxon>
        <taxon>Lysobacterales</taxon>
        <taxon>Lysobacteraceae</taxon>
        <taxon>Luteimonas</taxon>
    </lineage>
</organism>
<name>A0ABR8UEI7_9GAMM</name>
<sequence>MHAILDILPLPASQPARARRHRIAGFEPGERSLARFRSVARALASSDEIPTLDGIASASRSLARAYAGHPLAPCIRQRSRCLRAVRMLAREPGWRLAPAQVERIALLTDYARGHERLVPDAVPVVGGLDTAVLFDIAWPALAADVEAYFDFRRLRTEEALLRGERPRSFPFGRDEWLEARCAEIALRAHVAMRGAETYVHPGAAPLFRVH</sequence>
<proteinExistence type="predicted"/>
<gene>
    <name evidence="1" type="ORF">H9645_00155</name>
</gene>
<protein>
    <submittedName>
        <fullName evidence="1">Uncharacterized protein</fullName>
    </submittedName>
</protein>
<evidence type="ECO:0000313" key="1">
    <source>
        <dbReference type="EMBL" id="MBD7986440.1"/>
    </source>
</evidence>
<accession>A0ABR8UEI7</accession>
<comment type="caution">
    <text evidence="1">The sequence shown here is derived from an EMBL/GenBank/DDBJ whole genome shotgun (WGS) entry which is preliminary data.</text>
</comment>